<dbReference type="Gene3D" id="3.90.660.10">
    <property type="match status" value="1"/>
</dbReference>
<feature type="region of interest" description="Disordered" evidence="6">
    <location>
        <begin position="451"/>
        <end position="477"/>
    </location>
</feature>
<evidence type="ECO:0000313" key="8">
    <source>
        <dbReference type="EMBL" id="SZX61770.1"/>
    </source>
</evidence>
<dbReference type="InterPro" id="IPR002937">
    <property type="entry name" value="Amino_oxidase"/>
</dbReference>
<dbReference type="PANTHER" id="PTHR10742:SF386">
    <property type="entry name" value="LYSINE-SPECIFIC HISTONE DEMETHYLASE 1A"/>
    <property type="match status" value="1"/>
</dbReference>
<comment type="similarity">
    <text evidence="3">Belongs to the flavin monoamine oxidase family.</text>
</comment>
<protein>
    <recommendedName>
        <fullName evidence="7">Amine oxidase domain-containing protein</fullName>
    </recommendedName>
</protein>
<dbReference type="InterPro" id="IPR001613">
    <property type="entry name" value="Flavin_amine_oxidase"/>
</dbReference>
<reference evidence="8 9" key="1">
    <citation type="submission" date="2016-10" db="EMBL/GenBank/DDBJ databases">
        <authorList>
            <person name="Cai Z."/>
        </authorList>
    </citation>
    <scope>NUCLEOTIDE SEQUENCE [LARGE SCALE GENOMIC DNA]</scope>
</reference>
<keyword evidence="4" id="KW-0560">Oxidoreductase</keyword>
<evidence type="ECO:0000259" key="7">
    <source>
        <dbReference type="Pfam" id="PF01593"/>
    </source>
</evidence>
<comment type="cofactor">
    <cofactor evidence="1">
        <name>FAD</name>
        <dbReference type="ChEBI" id="CHEBI:57692"/>
    </cofactor>
</comment>
<keyword evidence="9" id="KW-1185">Reference proteome</keyword>
<evidence type="ECO:0000256" key="3">
    <source>
        <dbReference type="ARBA" id="ARBA00005995"/>
    </source>
</evidence>
<evidence type="ECO:0000313" key="9">
    <source>
        <dbReference type="Proteomes" id="UP000256970"/>
    </source>
</evidence>
<dbReference type="SUPFAM" id="SSF51905">
    <property type="entry name" value="FAD/NAD(P)-binding domain"/>
    <property type="match status" value="1"/>
</dbReference>
<dbReference type="STRING" id="3088.A0A383VA11"/>
<gene>
    <name evidence="8" type="ORF">BQ4739_LOCUS2331</name>
</gene>
<proteinExistence type="inferred from homology"/>
<dbReference type="Pfam" id="PF01593">
    <property type="entry name" value="Amino_oxidase"/>
    <property type="match status" value="1"/>
</dbReference>
<dbReference type="EMBL" id="FNXT01000176">
    <property type="protein sequence ID" value="SZX61770.1"/>
    <property type="molecule type" value="Genomic_DNA"/>
</dbReference>
<evidence type="ECO:0000256" key="5">
    <source>
        <dbReference type="PIRSR" id="PIRSR601613-1"/>
    </source>
</evidence>
<dbReference type="Proteomes" id="UP000256970">
    <property type="component" value="Unassembled WGS sequence"/>
</dbReference>
<dbReference type="AlphaFoldDB" id="A0A383VA11"/>
<evidence type="ECO:0000256" key="6">
    <source>
        <dbReference type="SAM" id="MobiDB-lite"/>
    </source>
</evidence>
<dbReference type="Gene3D" id="3.50.50.60">
    <property type="entry name" value="FAD/NAD(P)-binding domain"/>
    <property type="match status" value="1"/>
</dbReference>
<comment type="pathway">
    <text evidence="2">Amine and polyamine degradation; spermine degradation.</text>
</comment>
<feature type="domain" description="Amine oxidase" evidence="7">
    <location>
        <begin position="29"/>
        <end position="448"/>
    </location>
</feature>
<dbReference type="SUPFAM" id="SSF54373">
    <property type="entry name" value="FAD-linked reductases, C-terminal domain"/>
    <property type="match status" value="1"/>
</dbReference>
<organism evidence="8 9">
    <name type="scientific">Tetradesmus obliquus</name>
    <name type="common">Green alga</name>
    <name type="synonym">Acutodesmus obliquus</name>
    <dbReference type="NCBI Taxonomy" id="3088"/>
    <lineage>
        <taxon>Eukaryota</taxon>
        <taxon>Viridiplantae</taxon>
        <taxon>Chlorophyta</taxon>
        <taxon>core chlorophytes</taxon>
        <taxon>Chlorophyceae</taxon>
        <taxon>CS clade</taxon>
        <taxon>Sphaeropleales</taxon>
        <taxon>Scenedesmaceae</taxon>
        <taxon>Tetradesmus</taxon>
    </lineage>
</organism>
<feature type="binding site" evidence="5">
    <location>
        <position position="338"/>
    </location>
    <ligand>
        <name>substrate</name>
    </ligand>
</feature>
<dbReference type="GO" id="GO:0006598">
    <property type="term" value="P:polyamine catabolic process"/>
    <property type="evidence" value="ECO:0007669"/>
    <property type="project" value="TreeGrafter"/>
</dbReference>
<dbReference type="InterPro" id="IPR050281">
    <property type="entry name" value="Flavin_monoamine_oxidase"/>
</dbReference>
<dbReference type="InterPro" id="IPR036188">
    <property type="entry name" value="FAD/NAD-bd_sf"/>
</dbReference>
<evidence type="ECO:0000256" key="4">
    <source>
        <dbReference type="ARBA" id="ARBA00023002"/>
    </source>
</evidence>
<name>A0A383VA11_TETOB</name>
<dbReference type="GO" id="GO:0046592">
    <property type="term" value="F:polyamine oxidase activity"/>
    <property type="evidence" value="ECO:0007669"/>
    <property type="project" value="TreeGrafter"/>
</dbReference>
<dbReference type="PANTHER" id="PTHR10742">
    <property type="entry name" value="FLAVIN MONOAMINE OXIDASE"/>
    <property type="match status" value="1"/>
</dbReference>
<evidence type="ECO:0000256" key="1">
    <source>
        <dbReference type="ARBA" id="ARBA00001974"/>
    </source>
</evidence>
<dbReference type="PRINTS" id="PR00757">
    <property type="entry name" value="AMINEOXDASEF"/>
</dbReference>
<evidence type="ECO:0000256" key="2">
    <source>
        <dbReference type="ARBA" id="ARBA00004723"/>
    </source>
</evidence>
<sequence length="477" mass="50755">MADDIDVTRSLIDQRATDDIDVLVLGAGIAGLAAAAALREHGLSVLLVEGRDRIGGRIHSVQLQSGSTIDLGASWIHGNSSSNPVAVIAAAEGLQLVATDARENSLHARTGQLLATSVKQQHELLFQKFESYLEQLQDDSSTCKQLSVADAQKAFVQQQGLSTEQQHGLDFMINTRIEQEYGADAADLSALWFDADEPCDGDDVLFPAGYSQVVQAVARCSSSSSSSSGVTVHAETPSGSVAFTARHAIVTFPIGVLKAQHSRLFEPPLPAAKQAAIANLGVGLLDKVFLFYQHPFWERAGTAWINRMPQQGVPGGGRWQEWFSASKSLPQLPALVAFNCGSPAWQAERDSDEQLTQQVTDVLVSMFPQAAAAAKSPTQVIVTRWGTDPFSLGSYAMMPPGSSPADMAALAAPVSDVLFFAGEAMSAANQGTVHGAYATGQDAAQAVLQAHKQRQQQQQQQQQEAQLESAALPLQVA</sequence>
<accession>A0A383VA11</accession>